<proteinExistence type="predicted"/>
<evidence type="ECO:0000313" key="1">
    <source>
        <dbReference type="EMBL" id="TGY97461.1"/>
    </source>
</evidence>
<dbReference type="Proteomes" id="UP000304953">
    <property type="component" value="Unassembled WGS sequence"/>
</dbReference>
<protein>
    <submittedName>
        <fullName evidence="1">Uncharacterized protein</fullName>
    </submittedName>
</protein>
<keyword evidence="2" id="KW-1185">Reference proteome</keyword>
<reference evidence="1" key="1">
    <citation type="submission" date="2019-04" db="EMBL/GenBank/DDBJ databases">
        <title>Microbes associate with the intestines of laboratory mice.</title>
        <authorList>
            <person name="Navarre W."/>
            <person name="Wong E."/>
            <person name="Huang K."/>
            <person name="Tropini C."/>
            <person name="Ng K."/>
            <person name="Yu B."/>
        </authorList>
    </citation>
    <scope>NUCLEOTIDE SEQUENCE</scope>
    <source>
        <strain evidence="1">NM01_1-7b</strain>
    </source>
</reference>
<comment type="caution">
    <text evidence="1">The sequence shown here is derived from an EMBL/GenBank/DDBJ whole genome shotgun (WGS) entry which is preliminary data.</text>
</comment>
<name>A0AC61S0C4_9FIRM</name>
<organism evidence="1 2">
    <name type="scientific">Petralouisia muris</name>
    <dbReference type="NCBI Taxonomy" id="3032872"/>
    <lineage>
        <taxon>Bacteria</taxon>
        <taxon>Bacillati</taxon>
        <taxon>Bacillota</taxon>
        <taxon>Clostridia</taxon>
        <taxon>Lachnospirales</taxon>
        <taxon>Lachnospiraceae</taxon>
        <taxon>Petralouisia</taxon>
    </lineage>
</organism>
<gene>
    <name evidence="1" type="ORF">E5329_04790</name>
</gene>
<evidence type="ECO:0000313" key="2">
    <source>
        <dbReference type="Proteomes" id="UP000304953"/>
    </source>
</evidence>
<accession>A0AC61S0C4</accession>
<dbReference type="EMBL" id="SRYA01000007">
    <property type="protein sequence ID" value="TGY97461.1"/>
    <property type="molecule type" value="Genomic_DNA"/>
</dbReference>
<sequence length="137" mass="15778">MLKTDWKAKSEDVVKHVKKGDIVGFGTGTSGNFTLKFREGYPEEQLLMEYPVALRLGIDIQDEKLCVIDLYWLMDWSPECPLEQIIPIDSGYYHITLCTRQPDSGIWGDEQTIFVYLNKLDSMPELKYFGIPTLLPQ</sequence>